<evidence type="ECO:0000313" key="7">
    <source>
        <dbReference type="EMBL" id="KAB0682696.1"/>
    </source>
</evidence>
<evidence type="ECO:0000256" key="4">
    <source>
        <dbReference type="ARBA" id="ARBA00022801"/>
    </source>
</evidence>
<feature type="binding site" evidence="5">
    <location>
        <position position="12"/>
    </location>
    <ligand>
        <name>Mg(2+)</name>
        <dbReference type="ChEBI" id="CHEBI:18420"/>
    </ligand>
</feature>
<comment type="function">
    <text evidence="5">Toxic component of a toxin-antitoxin (TA) system. An RNase.</text>
</comment>
<proteinExistence type="inferred from homology"/>
<dbReference type="Pfam" id="PF01850">
    <property type="entry name" value="PIN"/>
    <property type="match status" value="1"/>
</dbReference>
<evidence type="ECO:0000256" key="1">
    <source>
        <dbReference type="ARBA" id="ARBA00022649"/>
    </source>
</evidence>
<dbReference type="EMBL" id="VZDO01000001">
    <property type="protein sequence ID" value="KAB0682696.1"/>
    <property type="molecule type" value="Genomic_DNA"/>
</dbReference>
<dbReference type="HAMAP" id="MF_00265">
    <property type="entry name" value="VapC_Nob1"/>
    <property type="match status" value="1"/>
</dbReference>
<dbReference type="InterPro" id="IPR029060">
    <property type="entry name" value="PIN-like_dom_sf"/>
</dbReference>
<dbReference type="GO" id="GO:0000287">
    <property type="term" value="F:magnesium ion binding"/>
    <property type="evidence" value="ECO:0007669"/>
    <property type="project" value="UniProtKB-UniRule"/>
</dbReference>
<feature type="domain" description="PIN" evidence="6">
    <location>
        <begin position="9"/>
        <end position="126"/>
    </location>
</feature>
<keyword evidence="1 5" id="KW-1277">Toxin-antitoxin system</keyword>
<comment type="cofactor">
    <cofactor evidence="5">
        <name>Mg(2+)</name>
        <dbReference type="ChEBI" id="CHEBI:18420"/>
    </cofactor>
</comment>
<gene>
    <name evidence="5" type="primary">vapC</name>
    <name evidence="7" type="ORF">F6X38_00985</name>
</gene>
<reference evidence="7 8" key="1">
    <citation type="submission" date="2019-09" db="EMBL/GenBank/DDBJ databases">
        <title>YIM 132180 draft genome.</title>
        <authorList>
            <person name="Zhang K."/>
        </authorList>
    </citation>
    <scope>NUCLEOTIDE SEQUENCE [LARGE SCALE GENOMIC DNA]</scope>
    <source>
        <strain evidence="7 8">YIM 132180</strain>
    </source>
</reference>
<dbReference type="SUPFAM" id="SSF88723">
    <property type="entry name" value="PIN domain-like"/>
    <property type="match status" value="1"/>
</dbReference>
<keyword evidence="4 5" id="KW-0378">Hydrolase</keyword>
<comment type="caution">
    <text evidence="7">The sequence shown here is derived from an EMBL/GenBank/DDBJ whole genome shotgun (WGS) entry which is preliminary data.</text>
</comment>
<dbReference type="InterPro" id="IPR022907">
    <property type="entry name" value="VapC_family"/>
</dbReference>
<keyword evidence="3 5" id="KW-0479">Metal-binding</keyword>
<keyword evidence="5" id="KW-0460">Magnesium</keyword>
<feature type="binding site" evidence="5">
    <location>
        <position position="103"/>
    </location>
    <ligand>
        <name>Mg(2+)</name>
        <dbReference type="ChEBI" id="CHEBI:18420"/>
    </ligand>
</feature>
<sequence>MGRSMRPSIYLDTNAIIAFVEQRHAGLELLFAHAERGLVELLTSELTLAEVLVRPLQRAEDWLLQLYEGLLVEDRVVGMKSISLDILRRSAAIRAATGGKTPDSIHVATAIAGECAYLVSSDRRLRVPEGLRKIAADEIDGTLIRSWG</sequence>
<name>A0A7V7TYF0_9HYPH</name>
<keyword evidence="5" id="KW-0800">Toxin</keyword>
<evidence type="ECO:0000256" key="3">
    <source>
        <dbReference type="ARBA" id="ARBA00022723"/>
    </source>
</evidence>
<evidence type="ECO:0000313" key="8">
    <source>
        <dbReference type="Proteomes" id="UP000432089"/>
    </source>
</evidence>
<dbReference type="Gene3D" id="3.40.50.1010">
    <property type="entry name" value="5'-nuclease"/>
    <property type="match status" value="1"/>
</dbReference>
<dbReference type="EC" id="3.1.-.-" evidence="5"/>
<accession>A0A7V7TYF0</accession>
<evidence type="ECO:0000256" key="2">
    <source>
        <dbReference type="ARBA" id="ARBA00022722"/>
    </source>
</evidence>
<dbReference type="GO" id="GO:0090729">
    <property type="term" value="F:toxin activity"/>
    <property type="evidence" value="ECO:0007669"/>
    <property type="project" value="UniProtKB-KW"/>
</dbReference>
<protein>
    <recommendedName>
        <fullName evidence="5">Ribonuclease VapC</fullName>
        <shortName evidence="5">RNase VapC</shortName>
        <ecNumber evidence="5">3.1.-.-</ecNumber>
    </recommendedName>
    <alternativeName>
        <fullName evidence="5">Toxin VapC</fullName>
    </alternativeName>
</protein>
<dbReference type="AlphaFoldDB" id="A0A7V7TYF0"/>
<evidence type="ECO:0000259" key="6">
    <source>
        <dbReference type="Pfam" id="PF01850"/>
    </source>
</evidence>
<dbReference type="GO" id="GO:0004540">
    <property type="term" value="F:RNA nuclease activity"/>
    <property type="evidence" value="ECO:0007669"/>
    <property type="project" value="InterPro"/>
</dbReference>
<dbReference type="Proteomes" id="UP000432089">
    <property type="component" value="Unassembled WGS sequence"/>
</dbReference>
<dbReference type="InterPro" id="IPR002716">
    <property type="entry name" value="PIN_dom"/>
</dbReference>
<dbReference type="GO" id="GO:0016787">
    <property type="term" value="F:hydrolase activity"/>
    <property type="evidence" value="ECO:0007669"/>
    <property type="project" value="UniProtKB-KW"/>
</dbReference>
<keyword evidence="2 5" id="KW-0540">Nuclease</keyword>
<comment type="similarity">
    <text evidence="5">Belongs to the PINc/VapC protein family.</text>
</comment>
<organism evidence="7 8">
    <name type="scientific">Plantimonas leprariae</name>
    <dbReference type="NCBI Taxonomy" id="2615207"/>
    <lineage>
        <taxon>Bacteria</taxon>
        <taxon>Pseudomonadati</taxon>
        <taxon>Pseudomonadota</taxon>
        <taxon>Alphaproteobacteria</taxon>
        <taxon>Hyphomicrobiales</taxon>
        <taxon>Aurantimonadaceae</taxon>
        <taxon>Plantimonas</taxon>
    </lineage>
</organism>
<dbReference type="CDD" id="cd09854">
    <property type="entry name" value="PIN_VapC-like"/>
    <property type="match status" value="1"/>
</dbReference>
<keyword evidence="8" id="KW-1185">Reference proteome</keyword>
<evidence type="ECO:0000256" key="5">
    <source>
        <dbReference type="HAMAP-Rule" id="MF_00265"/>
    </source>
</evidence>